<evidence type="ECO:0000256" key="4">
    <source>
        <dbReference type="PROSITE-ProRule" id="PRU00175"/>
    </source>
</evidence>
<dbReference type="PANTHER" id="PTHR45865:SF1">
    <property type="entry name" value="E3 UBIQUITIN-PROTEIN LIGASE SHPRH"/>
    <property type="match status" value="1"/>
</dbReference>
<evidence type="ECO:0000256" key="1">
    <source>
        <dbReference type="ARBA" id="ARBA00022723"/>
    </source>
</evidence>
<evidence type="ECO:0000313" key="7">
    <source>
        <dbReference type="EMBL" id="THV06125.1"/>
    </source>
</evidence>
<name>A0A4S8MSU6_DENBC</name>
<dbReference type="OrthoDB" id="654191at2759"/>
<feature type="region of interest" description="Disordered" evidence="5">
    <location>
        <begin position="250"/>
        <end position="346"/>
    </location>
</feature>
<sequence>MSCSSSRSDLSVGDSHTDTIKVRGAAHEPHEQLTPEDQEYIDTLKKEYESEKRLTHCAETLLEAYREDAVSTDCFYERAAKKTRDWNKKHSQVRSELNRARRKASLAHSILLEQKRRLKKLTKLAQDREARLRHLTKCMLCPDTIRTPMMLMDCGHLFDRKCIFDHFTVQRASNAVISCPLCETRVGRRPVPCYSLRTSFDAQRKAIDQKSSIHDEDCDLTIRRQVAARFDETWSTRELASLRSFVPGDLEIPRTWDDNEDSEEGDNQEEEGDQPEEEVEEEEEGEDDEGGEGQPSSLDLDEDIDEEELEDEIEEEEEAMLEEEEKVEEERDDNEDDEEQVNLGGMTLKEMLIALEEEQTW</sequence>
<dbReference type="SMART" id="SM00184">
    <property type="entry name" value="RING"/>
    <property type="match status" value="1"/>
</dbReference>
<keyword evidence="2 4" id="KW-0863">Zinc-finger</keyword>
<dbReference type="Proteomes" id="UP000297245">
    <property type="component" value="Unassembled WGS sequence"/>
</dbReference>
<dbReference type="SUPFAM" id="SSF57850">
    <property type="entry name" value="RING/U-box"/>
    <property type="match status" value="1"/>
</dbReference>
<evidence type="ECO:0000259" key="6">
    <source>
        <dbReference type="PROSITE" id="PS50089"/>
    </source>
</evidence>
<evidence type="ECO:0000313" key="8">
    <source>
        <dbReference type="Proteomes" id="UP000297245"/>
    </source>
</evidence>
<feature type="compositionally biased region" description="Acidic residues" evidence="5">
    <location>
        <begin position="258"/>
        <end position="291"/>
    </location>
</feature>
<feature type="domain" description="RING-type" evidence="6">
    <location>
        <begin position="138"/>
        <end position="183"/>
    </location>
</feature>
<protein>
    <recommendedName>
        <fullName evidence="6">RING-type domain-containing protein</fullName>
    </recommendedName>
</protein>
<dbReference type="Pfam" id="PF00097">
    <property type="entry name" value="zf-C3HC4"/>
    <property type="match status" value="1"/>
</dbReference>
<dbReference type="GO" id="GO:0008270">
    <property type="term" value="F:zinc ion binding"/>
    <property type="evidence" value="ECO:0007669"/>
    <property type="project" value="UniProtKB-KW"/>
</dbReference>
<gene>
    <name evidence="7" type="ORF">K435DRAFT_849223</name>
</gene>
<proteinExistence type="predicted"/>
<keyword evidence="8" id="KW-1185">Reference proteome</keyword>
<dbReference type="InterPro" id="IPR018957">
    <property type="entry name" value="Znf_C3HC4_RING-type"/>
</dbReference>
<dbReference type="InterPro" id="IPR013083">
    <property type="entry name" value="Znf_RING/FYVE/PHD"/>
</dbReference>
<evidence type="ECO:0000256" key="5">
    <source>
        <dbReference type="SAM" id="MobiDB-lite"/>
    </source>
</evidence>
<dbReference type="AlphaFoldDB" id="A0A4S8MSU6"/>
<keyword evidence="1" id="KW-0479">Metal-binding</keyword>
<feature type="compositionally biased region" description="Acidic residues" evidence="5">
    <location>
        <begin position="299"/>
        <end position="340"/>
    </location>
</feature>
<dbReference type="PANTHER" id="PTHR45865">
    <property type="entry name" value="E3 UBIQUITIN-PROTEIN LIGASE SHPRH FAMILY MEMBER"/>
    <property type="match status" value="1"/>
</dbReference>
<dbReference type="InterPro" id="IPR001841">
    <property type="entry name" value="Znf_RING"/>
</dbReference>
<evidence type="ECO:0000256" key="3">
    <source>
        <dbReference type="ARBA" id="ARBA00022833"/>
    </source>
</evidence>
<reference evidence="7 8" key="1">
    <citation type="journal article" date="2019" name="Nat. Ecol. Evol.">
        <title>Megaphylogeny resolves global patterns of mushroom evolution.</title>
        <authorList>
            <person name="Varga T."/>
            <person name="Krizsan K."/>
            <person name="Foldi C."/>
            <person name="Dima B."/>
            <person name="Sanchez-Garcia M."/>
            <person name="Sanchez-Ramirez S."/>
            <person name="Szollosi G.J."/>
            <person name="Szarkandi J.G."/>
            <person name="Papp V."/>
            <person name="Albert L."/>
            <person name="Andreopoulos W."/>
            <person name="Angelini C."/>
            <person name="Antonin V."/>
            <person name="Barry K.W."/>
            <person name="Bougher N.L."/>
            <person name="Buchanan P."/>
            <person name="Buyck B."/>
            <person name="Bense V."/>
            <person name="Catcheside P."/>
            <person name="Chovatia M."/>
            <person name="Cooper J."/>
            <person name="Damon W."/>
            <person name="Desjardin D."/>
            <person name="Finy P."/>
            <person name="Geml J."/>
            <person name="Haridas S."/>
            <person name="Hughes K."/>
            <person name="Justo A."/>
            <person name="Karasinski D."/>
            <person name="Kautmanova I."/>
            <person name="Kiss B."/>
            <person name="Kocsube S."/>
            <person name="Kotiranta H."/>
            <person name="LaButti K.M."/>
            <person name="Lechner B.E."/>
            <person name="Liimatainen K."/>
            <person name="Lipzen A."/>
            <person name="Lukacs Z."/>
            <person name="Mihaltcheva S."/>
            <person name="Morgado L.N."/>
            <person name="Niskanen T."/>
            <person name="Noordeloos M.E."/>
            <person name="Ohm R.A."/>
            <person name="Ortiz-Santana B."/>
            <person name="Ovrebo C."/>
            <person name="Racz N."/>
            <person name="Riley R."/>
            <person name="Savchenko A."/>
            <person name="Shiryaev A."/>
            <person name="Soop K."/>
            <person name="Spirin V."/>
            <person name="Szebenyi C."/>
            <person name="Tomsovsky M."/>
            <person name="Tulloss R.E."/>
            <person name="Uehling J."/>
            <person name="Grigoriev I.V."/>
            <person name="Vagvolgyi C."/>
            <person name="Papp T."/>
            <person name="Martin F.M."/>
            <person name="Miettinen O."/>
            <person name="Hibbett D.S."/>
            <person name="Nagy L.G."/>
        </authorList>
    </citation>
    <scope>NUCLEOTIDE SEQUENCE [LARGE SCALE GENOMIC DNA]</scope>
    <source>
        <strain evidence="7 8">CBS 962.96</strain>
    </source>
</reference>
<dbReference type="Gene3D" id="3.30.40.10">
    <property type="entry name" value="Zinc/RING finger domain, C3HC4 (zinc finger)"/>
    <property type="match status" value="1"/>
</dbReference>
<organism evidence="7 8">
    <name type="scientific">Dendrothele bispora (strain CBS 962.96)</name>
    <dbReference type="NCBI Taxonomy" id="1314807"/>
    <lineage>
        <taxon>Eukaryota</taxon>
        <taxon>Fungi</taxon>
        <taxon>Dikarya</taxon>
        <taxon>Basidiomycota</taxon>
        <taxon>Agaricomycotina</taxon>
        <taxon>Agaricomycetes</taxon>
        <taxon>Agaricomycetidae</taxon>
        <taxon>Agaricales</taxon>
        <taxon>Agaricales incertae sedis</taxon>
        <taxon>Dendrothele</taxon>
    </lineage>
</organism>
<dbReference type="PROSITE" id="PS50089">
    <property type="entry name" value="ZF_RING_2"/>
    <property type="match status" value="1"/>
</dbReference>
<keyword evidence="3" id="KW-0862">Zinc</keyword>
<dbReference type="InterPro" id="IPR052583">
    <property type="entry name" value="ATP-helicase/E3_Ub-Ligase"/>
</dbReference>
<accession>A0A4S8MSU6</accession>
<dbReference type="EMBL" id="ML179044">
    <property type="protein sequence ID" value="THV06125.1"/>
    <property type="molecule type" value="Genomic_DNA"/>
</dbReference>
<evidence type="ECO:0000256" key="2">
    <source>
        <dbReference type="ARBA" id="ARBA00022771"/>
    </source>
</evidence>